<sequence>MSSISKIVQSYRPDLGPYISLYKHMHAHPELSHQEKETAATAHSRLSKLHDFTLYPNIGGHGLAAVLKNGAGPTVLLRADMDGLPVEEQTGLPYASTARMVDEADGVEKPVMHACGHDMHVTSLLAAAELLYGAKAEWSGTLVLVFQPAEEKGAGAQRMVDDGLYERVPVPDVVLGGHVMPYRSGG</sequence>
<proteinExistence type="inferred from homology"/>
<evidence type="ECO:0000313" key="4">
    <source>
        <dbReference type="Proteomes" id="UP000308768"/>
    </source>
</evidence>
<dbReference type="SUPFAM" id="SSF53187">
    <property type="entry name" value="Zn-dependent exopeptidases"/>
    <property type="match status" value="1"/>
</dbReference>
<dbReference type="EMBL" id="NAJN01000033">
    <property type="protein sequence ID" value="TKA81163.1"/>
    <property type="molecule type" value="Genomic_DNA"/>
</dbReference>
<dbReference type="EMBL" id="NAJN01000258">
    <property type="protein sequence ID" value="TKA76042.1"/>
    <property type="molecule type" value="Genomic_DNA"/>
</dbReference>
<evidence type="ECO:0000313" key="3">
    <source>
        <dbReference type="EMBL" id="TKA81163.1"/>
    </source>
</evidence>
<organism evidence="2 4">
    <name type="scientific">Cryomyces minteri</name>
    <dbReference type="NCBI Taxonomy" id="331657"/>
    <lineage>
        <taxon>Eukaryota</taxon>
        <taxon>Fungi</taxon>
        <taxon>Dikarya</taxon>
        <taxon>Ascomycota</taxon>
        <taxon>Pezizomycotina</taxon>
        <taxon>Dothideomycetes</taxon>
        <taxon>Dothideomycetes incertae sedis</taxon>
        <taxon>Cryomyces</taxon>
    </lineage>
</organism>
<evidence type="ECO:0008006" key="5">
    <source>
        <dbReference type="Google" id="ProtNLM"/>
    </source>
</evidence>
<name>A0A4U0XGD1_9PEZI</name>
<keyword evidence="4" id="KW-1185">Reference proteome</keyword>
<dbReference type="GO" id="GO:0016787">
    <property type="term" value="F:hydrolase activity"/>
    <property type="evidence" value="ECO:0007669"/>
    <property type="project" value="InterPro"/>
</dbReference>
<evidence type="ECO:0000256" key="1">
    <source>
        <dbReference type="ARBA" id="ARBA00006247"/>
    </source>
</evidence>
<dbReference type="Gene3D" id="3.40.630.10">
    <property type="entry name" value="Zn peptidases"/>
    <property type="match status" value="1"/>
</dbReference>
<dbReference type="PANTHER" id="PTHR11014">
    <property type="entry name" value="PEPTIDASE M20 FAMILY MEMBER"/>
    <property type="match status" value="1"/>
</dbReference>
<gene>
    <name evidence="3" type="ORF">B0A49_02012</name>
    <name evidence="2" type="ORF">B0A49_05963</name>
</gene>
<protein>
    <recommendedName>
        <fullName evidence="5">Peptidase M20 dimerisation domain-containing protein</fullName>
    </recommendedName>
</protein>
<comment type="caution">
    <text evidence="2">The sequence shown here is derived from an EMBL/GenBank/DDBJ whole genome shotgun (WGS) entry which is preliminary data.</text>
</comment>
<dbReference type="STRING" id="331657.A0A4U0XGD1"/>
<accession>A0A4U0XGD1</accession>
<dbReference type="Pfam" id="PF01546">
    <property type="entry name" value="Peptidase_M20"/>
    <property type="match status" value="1"/>
</dbReference>
<reference evidence="2 4" key="1">
    <citation type="submission" date="2017-03" db="EMBL/GenBank/DDBJ databases">
        <title>Genomes of endolithic fungi from Antarctica.</title>
        <authorList>
            <person name="Coleine C."/>
            <person name="Masonjones S."/>
            <person name="Stajich J.E."/>
        </authorList>
    </citation>
    <scope>NUCLEOTIDE SEQUENCE [LARGE SCALE GENOMIC DNA]</scope>
    <source>
        <strain evidence="2 4">CCFEE 5187</strain>
    </source>
</reference>
<dbReference type="OrthoDB" id="3919511at2759"/>
<dbReference type="PANTHER" id="PTHR11014:SF63">
    <property type="entry name" value="METALLOPEPTIDASE, PUTATIVE (AFU_ORTHOLOGUE AFUA_6G09600)-RELATED"/>
    <property type="match status" value="1"/>
</dbReference>
<comment type="similarity">
    <text evidence="1">Belongs to the peptidase M20A family.</text>
</comment>
<evidence type="ECO:0000313" key="2">
    <source>
        <dbReference type="EMBL" id="TKA76042.1"/>
    </source>
</evidence>
<dbReference type="InterPro" id="IPR002933">
    <property type="entry name" value="Peptidase_M20"/>
</dbReference>
<dbReference type="AlphaFoldDB" id="A0A4U0XGD1"/>
<dbReference type="InterPro" id="IPR017439">
    <property type="entry name" value="Amidohydrolase"/>
</dbReference>
<dbReference type="Proteomes" id="UP000308768">
    <property type="component" value="Unassembled WGS sequence"/>
</dbReference>